<reference evidence="1" key="1">
    <citation type="journal article" date="2023" name="Plant J.">
        <title>The genome of the king protea, Protea cynaroides.</title>
        <authorList>
            <person name="Chang J."/>
            <person name="Duong T.A."/>
            <person name="Schoeman C."/>
            <person name="Ma X."/>
            <person name="Roodt D."/>
            <person name="Barker N."/>
            <person name="Li Z."/>
            <person name="Van de Peer Y."/>
            <person name="Mizrachi E."/>
        </authorList>
    </citation>
    <scope>NUCLEOTIDE SEQUENCE</scope>
    <source>
        <tissue evidence="1">Young leaves</tissue>
    </source>
</reference>
<protein>
    <submittedName>
        <fullName evidence="1">Uncharacterized protein</fullName>
    </submittedName>
</protein>
<dbReference type="Gene3D" id="3.80.10.10">
    <property type="entry name" value="Ribonuclease Inhibitor"/>
    <property type="match status" value="1"/>
</dbReference>
<dbReference type="InterPro" id="IPR001611">
    <property type="entry name" value="Leu-rich_rpt"/>
</dbReference>
<dbReference type="OrthoDB" id="120976at2759"/>
<sequence length="324" mass="36741">MHLEKFTEWFRCHLGKDKLRRFTNMDGIISHGSSTSHIAAEPMHKRGCTRAERTRKRPKTVEIPTVNINSKGQVIGPHYAEFITFLGTIARTPTIVPLNHDNWRSVPMYYKEEAMKEIELFQKGIKVTVVCPGPIETSNGTGASTSAEMGSSIQWEGLVRGRETNKICEDMDNYSTFSMLPRDISQQIFNELVYSNRLTDVSLEAFRDCALEDICLGEYPEAKDSWMEVIASQGSSLLSVDLSGSDITDSGLVLLKDCKNLQALIFNYCDQISDHGLEHISGELLGWFSQESQLTTQFTNRDEKKMHLGYKTIMAYYMYVLYVS</sequence>
<dbReference type="InterPro" id="IPR032675">
    <property type="entry name" value="LRR_dom_sf"/>
</dbReference>
<dbReference type="Pfam" id="PF13516">
    <property type="entry name" value="LRR_6"/>
    <property type="match status" value="1"/>
</dbReference>
<dbReference type="Proteomes" id="UP001141806">
    <property type="component" value="Unassembled WGS sequence"/>
</dbReference>
<evidence type="ECO:0000313" key="1">
    <source>
        <dbReference type="EMBL" id="KAJ4957922.1"/>
    </source>
</evidence>
<dbReference type="SUPFAM" id="SSF52047">
    <property type="entry name" value="RNI-like"/>
    <property type="match status" value="1"/>
</dbReference>
<proteinExistence type="predicted"/>
<comment type="caution">
    <text evidence="1">The sequence shown here is derived from an EMBL/GenBank/DDBJ whole genome shotgun (WGS) entry which is preliminary data.</text>
</comment>
<accession>A0A9Q0H163</accession>
<dbReference type="AlphaFoldDB" id="A0A9Q0H163"/>
<keyword evidence="2" id="KW-1185">Reference proteome</keyword>
<gene>
    <name evidence="1" type="ORF">NE237_025033</name>
</gene>
<evidence type="ECO:0000313" key="2">
    <source>
        <dbReference type="Proteomes" id="UP001141806"/>
    </source>
</evidence>
<organism evidence="1 2">
    <name type="scientific">Protea cynaroides</name>
    <dbReference type="NCBI Taxonomy" id="273540"/>
    <lineage>
        <taxon>Eukaryota</taxon>
        <taxon>Viridiplantae</taxon>
        <taxon>Streptophyta</taxon>
        <taxon>Embryophyta</taxon>
        <taxon>Tracheophyta</taxon>
        <taxon>Spermatophyta</taxon>
        <taxon>Magnoliopsida</taxon>
        <taxon>Proteales</taxon>
        <taxon>Proteaceae</taxon>
        <taxon>Protea</taxon>
    </lineage>
</organism>
<name>A0A9Q0H163_9MAGN</name>
<dbReference type="EMBL" id="JAMYWD010000010">
    <property type="protein sequence ID" value="KAJ4957922.1"/>
    <property type="molecule type" value="Genomic_DNA"/>
</dbReference>